<feature type="compositionally biased region" description="Basic and acidic residues" evidence="1">
    <location>
        <begin position="16"/>
        <end position="40"/>
    </location>
</feature>
<organism evidence="2 3">
    <name type="scientific">Haemaphysalis longicornis</name>
    <name type="common">Bush tick</name>
    <dbReference type="NCBI Taxonomy" id="44386"/>
    <lineage>
        <taxon>Eukaryota</taxon>
        <taxon>Metazoa</taxon>
        <taxon>Ecdysozoa</taxon>
        <taxon>Arthropoda</taxon>
        <taxon>Chelicerata</taxon>
        <taxon>Arachnida</taxon>
        <taxon>Acari</taxon>
        <taxon>Parasitiformes</taxon>
        <taxon>Ixodida</taxon>
        <taxon>Ixodoidea</taxon>
        <taxon>Ixodidae</taxon>
        <taxon>Haemaphysalinae</taxon>
        <taxon>Haemaphysalis</taxon>
    </lineage>
</organism>
<dbReference type="VEuPathDB" id="VectorBase:HLOH_043301"/>
<evidence type="ECO:0000313" key="2">
    <source>
        <dbReference type="EMBL" id="KAH9372169.1"/>
    </source>
</evidence>
<gene>
    <name evidence="2" type="ORF">HPB48_010704</name>
</gene>
<comment type="caution">
    <text evidence="2">The sequence shown here is derived from an EMBL/GenBank/DDBJ whole genome shotgun (WGS) entry which is preliminary data.</text>
</comment>
<dbReference type="EMBL" id="JABSTR010000005">
    <property type="protein sequence ID" value="KAH9372169.1"/>
    <property type="molecule type" value="Genomic_DNA"/>
</dbReference>
<dbReference type="AlphaFoldDB" id="A0A9J6GBQ6"/>
<evidence type="ECO:0000313" key="3">
    <source>
        <dbReference type="Proteomes" id="UP000821853"/>
    </source>
</evidence>
<accession>A0A9J6GBQ6</accession>
<proteinExistence type="predicted"/>
<protein>
    <submittedName>
        <fullName evidence="2">Uncharacterized protein</fullName>
    </submittedName>
</protein>
<dbReference type="Proteomes" id="UP000821853">
    <property type="component" value="Chromosome 3"/>
</dbReference>
<name>A0A9J6GBQ6_HAELO</name>
<sequence length="151" mass="16461">MSGLPDSDAATRASKLRGERRAGDRGSVRRPRPPELPKERLKGVLRPRNRMKLQISSQSLIRDAIIQAAGFSHAVTTEDIVRLNVTKDLIVISTPSMQRAATYEKLTSLCDGEKTYGLCAYTTAPDDCGKGVIHNIPPADDDAAIMARPCM</sequence>
<feature type="region of interest" description="Disordered" evidence="1">
    <location>
        <begin position="1"/>
        <end position="40"/>
    </location>
</feature>
<keyword evidence="3" id="KW-1185">Reference proteome</keyword>
<reference evidence="2 3" key="1">
    <citation type="journal article" date="2020" name="Cell">
        <title>Large-Scale Comparative Analyses of Tick Genomes Elucidate Their Genetic Diversity and Vector Capacities.</title>
        <authorList>
            <consortium name="Tick Genome and Microbiome Consortium (TIGMIC)"/>
            <person name="Jia N."/>
            <person name="Wang J."/>
            <person name="Shi W."/>
            <person name="Du L."/>
            <person name="Sun Y."/>
            <person name="Zhan W."/>
            <person name="Jiang J.F."/>
            <person name="Wang Q."/>
            <person name="Zhang B."/>
            <person name="Ji P."/>
            <person name="Bell-Sakyi L."/>
            <person name="Cui X.M."/>
            <person name="Yuan T.T."/>
            <person name="Jiang B.G."/>
            <person name="Yang W.F."/>
            <person name="Lam T.T."/>
            <person name="Chang Q.C."/>
            <person name="Ding S.J."/>
            <person name="Wang X.J."/>
            <person name="Zhu J.G."/>
            <person name="Ruan X.D."/>
            <person name="Zhao L."/>
            <person name="Wei J.T."/>
            <person name="Ye R.Z."/>
            <person name="Que T.C."/>
            <person name="Du C.H."/>
            <person name="Zhou Y.H."/>
            <person name="Cheng J.X."/>
            <person name="Dai P.F."/>
            <person name="Guo W.B."/>
            <person name="Han X.H."/>
            <person name="Huang E.J."/>
            <person name="Li L.F."/>
            <person name="Wei W."/>
            <person name="Gao Y.C."/>
            <person name="Liu J.Z."/>
            <person name="Shao H.Z."/>
            <person name="Wang X."/>
            <person name="Wang C.C."/>
            <person name="Yang T.C."/>
            <person name="Huo Q.B."/>
            <person name="Li W."/>
            <person name="Chen H.Y."/>
            <person name="Chen S.E."/>
            <person name="Zhou L.G."/>
            <person name="Ni X.B."/>
            <person name="Tian J.H."/>
            <person name="Sheng Y."/>
            <person name="Liu T."/>
            <person name="Pan Y.S."/>
            <person name="Xia L.Y."/>
            <person name="Li J."/>
            <person name="Zhao F."/>
            <person name="Cao W.C."/>
        </authorList>
    </citation>
    <scope>NUCLEOTIDE SEQUENCE [LARGE SCALE GENOMIC DNA]</scope>
    <source>
        <strain evidence="2">HaeL-2018</strain>
    </source>
</reference>
<evidence type="ECO:0000256" key="1">
    <source>
        <dbReference type="SAM" id="MobiDB-lite"/>
    </source>
</evidence>